<evidence type="ECO:0000256" key="7">
    <source>
        <dbReference type="ARBA" id="ARBA00034617"/>
    </source>
</evidence>
<dbReference type="InterPro" id="IPR027417">
    <property type="entry name" value="P-loop_NTPase"/>
</dbReference>
<dbReference type="EC" id="5.6.2.4" evidence="8"/>
<evidence type="ECO:0000259" key="12">
    <source>
        <dbReference type="PROSITE" id="PS51217"/>
    </source>
</evidence>
<dbReference type="EMBL" id="LWUJ01000012">
    <property type="protein sequence ID" value="OAL10093.1"/>
    <property type="molecule type" value="Genomic_DNA"/>
</dbReference>
<dbReference type="Gene3D" id="1.10.10.160">
    <property type="match status" value="1"/>
</dbReference>
<organism evidence="13 14">
    <name type="scientific">Candidatus Mycoplasma haematobovis</name>
    <dbReference type="NCBI Taxonomy" id="432608"/>
    <lineage>
        <taxon>Bacteria</taxon>
        <taxon>Bacillati</taxon>
        <taxon>Mycoplasmatota</taxon>
        <taxon>Mollicutes</taxon>
        <taxon>Mycoplasmataceae</taxon>
        <taxon>Mycoplasma</taxon>
    </lineage>
</organism>
<dbReference type="PANTHER" id="PTHR11070:SF67">
    <property type="entry name" value="DNA 3'-5' HELICASE"/>
    <property type="match status" value="1"/>
</dbReference>
<accession>A0A1A9QCB2</accession>
<dbReference type="SUPFAM" id="SSF52540">
    <property type="entry name" value="P-loop containing nucleoside triphosphate hydrolases"/>
    <property type="match status" value="1"/>
</dbReference>
<comment type="catalytic activity">
    <reaction evidence="9">
        <text>ATP + H2O = ADP + phosphate + H(+)</text>
        <dbReference type="Rhea" id="RHEA:13065"/>
        <dbReference type="ChEBI" id="CHEBI:15377"/>
        <dbReference type="ChEBI" id="CHEBI:15378"/>
        <dbReference type="ChEBI" id="CHEBI:30616"/>
        <dbReference type="ChEBI" id="CHEBI:43474"/>
        <dbReference type="ChEBI" id="CHEBI:456216"/>
        <dbReference type="EC" id="5.6.2.4"/>
    </reaction>
</comment>
<dbReference type="Pfam" id="PF13361">
    <property type="entry name" value="UvrD_C"/>
    <property type="match status" value="1"/>
</dbReference>
<dbReference type="RefSeq" id="WP_187150480.1">
    <property type="nucleotide sequence ID" value="NZ_LWUJ01000012.1"/>
</dbReference>
<dbReference type="STRING" id="432608.A6V39_04225"/>
<keyword evidence="2 10" id="KW-0547">Nucleotide-binding</keyword>
<dbReference type="GO" id="GO:0000725">
    <property type="term" value="P:recombinational repair"/>
    <property type="evidence" value="ECO:0007669"/>
    <property type="project" value="TreeGrafter"/>
</dbReference>
<dbReference type="PROSITE" id="PS51217">
    <property type="entry name" value="UVRD_HELICASE_CTER"/>
    <property type="match status" value="1"/>
</dbReference>
<evidence type="ECO:0000256" key="3">
    <source>
        <dbReference type="ARBA" id="ARBA00022801"/>
    </source>
</evidence>
<evidence type="ECO:0000256" key="5">
    <source>
        <dbReference type="ARBA" id="ARBA00022840"/>
    </source>
</evidence>
<dbReference type="InterPro" id="IPR014017">
    <property type="entry name" value="DNA_helicase_UvrD-like_C"/>
</dbReference>
<comment type="caution">
    <text evidence="13">The sequence shown here is derived from an EMBL/GenBank/DDBJ whole genome shotgun (WGS) entry which is preliminary data.</text>
</comment>
<keyword evidence="14" id="KW-1185">Reference proteome</keyword>
<dbReference type="Gene3D" id="1.10.486.10">
    <property type="entry name" value="PCRA, domain 4"/>
    <property type="match status" value="1"/>
</dbReference>
<dbReference type="InterPro" id="IPR000212">
    <property type="entry name" value="DNA_helicase_UvrD/REP"/>
</dbReference>
<evidence type="ECO:0000313" key="13">
    <source>
        <dbReference type="EMBL" id="OAL10093.1"/>
    </source>
</evidence>
<dbReference type="GO" id="GO:0005524">
    <property type="term" value="F:ATP binding"/>
    <property type="evidence" value="ECO:0007669"/>
    <property type="project" value="UniProtKB-UniRule"/>
</dbReference>
<dbReference type="Proteomes" id="UP000077623">
    <property type="component" value="Unassembled WGS sequence"/>
</dbReference>
<evidence type="ECO:0000313" key="14">
    <source>
        <dbReference type="Proteomes" id="UP000077623"/>
    </source>
</evidence>
<dbReference type="PROSITE" id="PS51198">
    <property type="entry name" value="UVRD_HELICASE_ATP_BIND"/>
    <property type="match status" value="1"/>
</dbReference>
<evidence type="ECO:0000256" key="2">
    <source>
        <dbReference type="ARBA" id="ARBA00022741"/>
    </source>
</evidence>
<dbReference type="GO" id="GO:0003677">
    <property type="term" value="F:DNA binding"/>
    <property type="evidence" value="ECO:0007669"/>
    <property type="project" value="InterPro"/>
</dbReference>
<keyword evidence="5 10" id="KW-0067">ATP-binding</keyword>
<evidence type="ECO:0000256" key="1">
    <source>
        <dbReference type="ARBA" id="ARBA00009922"/>
    </source>
</evidence>
<dbReference type="InterPro" id="IPR014016">
    <property type="entry name" value="UvrD-like_ATP-bd"/>
</dbReference>
<sequence>MKKVKVFTFNKFCQYILETEGIDFDICNDSKAIEYVRDNYLSLQIDSKDIVKLIWEAKWLENVNQKPVTYRDLVNFKPKFKREIEENFEEFRRVWKEYDNFLREDKLLYFDDVLFETKKLLDNENNRKRWEKKLRVILFDEFQDIDQIQFKIIWELSKNRRSIFCVGNPNQSIYGFRHALNRPFETFKKAFPNAKNFELRVNYRSTVNILNVSNALIDKGNENYSENLLPCYPRQLGEPVRLLISDKWCNEIEEILNAVEIVNRQKSISLKKIAILFRCWSFGSLLSEALIQRKVPFFSEDPERVLNSEEVRDVLCYLRLASEDDINDVNFLQIINKPNRNFGPKNLKTLKRKASKFNITVMEYTRFLDERGSDQRCKELWDLLRDIKVIAKSSLNLSEVISKILERTGLLNYYEEIEPSRLQNIKSFLSLVSLIEAKSLSEFLRQYKSCFRLMNNKDAVYLSTIHGAKGLEFDYVFVMNMNEGLNYSNLVEEERRIFYVAFTRAKKCLFLSASKDAGIISRFIEDIRPLLLEVDSFVDCVNK</sequence>
<proteinExistence type="inferred from homology"/>
<evidence type="ECO:0000259" key="11">
    <source>
        <dbReference type="PROSITE" id="PS51198"/>
    </source>
</evidence>
<comment type="caution">
    <text evidence="10">Lacks conserved residue(s) required for the propagation of feature annotation.</text>
</comment>
<dbReference type="GO" id="GO:0043138">
    <property type="term" value="F:3'-5' DNA helicase activity"/>
    <property type="evidence" value="ECO:0007669"/>
    <property type="project" value="UniProtKB-EC"/>
</dbReference>
<gene>
    <name evidence="13" type="ORF">A6V39_04225</name>
</gene>
<dbReference type="AlphaFoldDB" id="A0A1A9QCB2"/>
<feature type="domain" description="UvrD-like helicase ATP-binding" evidence="11">
    <location>
        <begin position="1"/>
        <end position="206"/>
    </location>
</feature>
<keyword evidence="6" id="KW-0413">Isomerase</keyword>
<evidence type="ECO:0000256" key="8">
    <source>
        <dbReference type="ARBA" id="ARBA00034808"/>
    </source>
</evidence>
<evidence type="ECO:0000256" key="10">
    <source>
        <dbReference type="PROSITE-ProRule" id="PRU00560"/>
    </source>
</evidence>
<comment type="catalytic activity">
    <reaction evidence="7">
        <text>Couples ATP hydrolysis with the unwinding of duplex DNA by translocating in the 3'-5' direction.</text>
        <dbReference type="EC" id="5.6.2.4"/>
    </reaction>
</comment>
<evidence type="ECO:0000256" key="9">
    <source>
        <dbReference type="ARBA" id="ARBA00048988"/>
    </source>
</evidence>
<reference evidence="14" key="1">
    <citation type="submission" date="2016-04" db="EMBL/GenBank/DDBJ databases">
        <authorList>
            <person name="Quiroz-Castaneda R.E."/>
            <person name="Martinez-Ocampo F."/>
        </authorList>
    </citation>
    <scope>NUCLEOTIDE SEQUENCE [LARGE SCALE GENOMIC DNA]</scope>
    <source>
        <strain evidence="14">INIFAP01</strain>
    </source>
</reference>
<dbReference type="GO" id="GO:0005829">
    <property type="term" value="C:cytosol"/>
    <property type="evidence" value="ECO:0007669"/>
    <property type="project" value="TreeGrafter"/>
</dbReference>
<name>A0A1A9QCB2_9MOLU</name>
<evidence type="ECO:0000256" key="4">
    <source>
        <dbReference type="ARBA" id="ARBA00022806"/>
    </source>
</evidence>
<keyword evidence="4 10" id="KW-0347">Helicase</keyword>
<keyword evidence="3 10" id="KW-0378">Hydrolase</keyword>
<dbReference type="GO" id="GO:0016887">
    <property type="term" value="F:ATP hydrolysis activity"/>
    <property type="evidence" value="ECO:0007669"/>
    <property type="project" value="RHEA"/>
</dbReference>
<feature type="domain" description="UvrD-like helicase C-terminal" evidence="12">
    <location>
        <begin position="207"/>
        <end position="470"/>
    </location>
</feature>
<evidence type="ECO:0000256" key="6">
    <source>
        <dbReference type="ARBA" id="ARBA00023235"/>
    </source>
</evidence>
<dbReference type="Pfam" id="PF00580">
    <property type="entry name" value="UvrD-helicase"/>
    <property type="match status" value="1"/>
</dbReference>
<dbReference type="PANTHER" id="PTHR11070">
    <property type="entry name" value="UVRD / RECB / PCRA DNA HELICASE FAMILY MEMBER"/>
    <property type="match status" value="1"/>
</dbReference>
<protein>
    <recommendedName>
        <fullName evidence="8">DNA 3'-5' helicase</fullName>
        <ecNumber evidence="8">5.6.2.4</ecNumber>
    </recommendedName>
</protein>
<comment type="similarity">
    <text evidence="1">Belongs to the helicase family. UvrD subfamily.</text>
</comment>
<dbReference type="Gene3D" id="3.40.50.300">
    <property type="entry name" value="P-loop containing nucleotide triphosphate hydrolases"/>
    <property type="match status" value="2"/>
</dbReference>
<dbReference type="InterPro" id="IPR013986">
    <property type="entry name" value="DExx_box_DNA_helicase_dom_sf"/>
</dbReference>